<dbReference type="AlphaFoldDB" id="A0A2Z7AFY9"/>
<gene>
    <name evidence="2" type="ORF">F511_31923</name>
</gene>
<dbReference type="EMBL" id="KV015609">
    <property type="protein sequence ID" value="KZV20576.1"/>
    <property type="molecule type" value="Genomic_DNA"/>
</dbReference>
<evidence type="ECO:0000313" key="3">
    <source>
        <dbReference type="Proteomes" id="UP000250235"/>
    </source>
</evidence>
<protein>
    <submittedName>
        <fullName evidence="2">Protein misato1</fullName>
    </submittedName>
</protein>
<organism evidence="2 3">
    <name type="scientific">Dorcoceras hygrometricum</name>
    <dbReference type="NCBI Taxonomy" id="472368"/>
    <lineage>
        <taxon>Eukaryota</taxon>
        <taxon>Viridiplantae</taxon>
        <taxon>Streptophyta</taxon>
        <taxon>Embryophyta</taxon>
        <taxon>Tracheophyta</taxon>
        <taxon>Spermatophyta</taxon>
        <taxon>Magnoliopsida</taxon>
        <taxon>eudicotyledons</taxon>
        <taxon>Gunneridae</taxon>
        <taxon>Pentapetalae</taxon>
        <taxon>asterids</taxon>
        <taxon>lamiids</taxon>
        <taxon>Lamiales</taxon>
        <taxon>Gesneriaceae</taxon>
        <taxon>Didymocarpoideae</taxon>
        <taxon>Trichosporeae</taxon>
        <taxon>Loxocarpinae</taxon>
        <taxon>Dorcoceras</taxon>
    </lineage>
</organism>
<feature type="region of interest" description="Disordered" evidence="1">
    <location>
        <begin position="106"/>
        <end position="132"/>
    </location>
</feature>
<name>A0A2Z7AFY9_9LAMI</name>
<evidence type="ECO:0000313" key="2">
    <source>
        <dbReference type="EMBL" id="KZV20576.1"/>
    </source>
</evidence>
<evidence type="ECO:0000256" key="1">
    <source>
        <dbReference type="SAM" id="MobiDB-lite"/>
    </source>
</evidence>
<accession>A0A2Z7AFY9</accession>
<sequence>MPFCLALFENSAVGFSALGSFSVQQQESVVAHIQPLVCGTVQLLVLSVEPSLAAVRTLFIVSFSGEFPSFPVTILDVRGLNQISRDSCCGNRCTELRKLVAQGGRPAIHGAQSSKSSQSAHQPQQQPQQQLA</sequence>
<reference evidence="2 3" key="1">
    <citation type="journal article" date="2015" name="Proc. Natl. Acad. Sci. U.S.A.">
        <title>The resurrection genome of Boea hygrometrica: A blueprint for survival of dehydration.</title>
        <authorList>
            <person name="Xiao L."/>
            <person name="Yang G."/>
            <person name="Zhang L."/>
            <person name="Yang X."/>
            <person name="Zhao S."/>
            <person name="Ji Z."/>
            <person name="Zhou Q."/>
            <person name="Hu M."/>
            <person name="Wang Y."/>
            <person name="Chen M."/>
            <person name="Xu Y."/>
            <person name="Jin H."/>
            <person name="Xiao X."/>
            <person name="Hu G."/>
            <person name="Bao F."/>
            <person name="Hu Y."/>
            <person name="Wan P."/>
            <person name="Li L."/>
            <person name="Deng X."/>
            <person name="Kuang T."/>
            <person name="Xiang C."/>
            <person name="Zhu J.K."/>
            <person name="Oliver M.J."/>
            <person name="He Y."/>
        </authorList>
    </citation>
    <scope>NUCLEOTIDE SEQUENCE [LARGE SCALE GENOMIC DNA]</scope>
    <source>
        <strain evidence="3">cv. XS01</strain>
    </source>
</reference>
<keyword evidence="3" id="KW-1185">Reference proteome</keyword>
<feature type="compositionally biased region" description="Low complexity" evidence="1">
    <location>
        <begin position="111"/>
        <end position="132"/>
    </location>
</feature>
<dbReference type="Proteomes" id="UP000250235">
    <property type="component" value="Unassembled WGS sequence"/>
</dbReference>
<proteinExistence type="predicted"/>